<organism evidence="2 3">
    <name type="scientific">Azospirillum oleiclasticum</name>
    <dbReference type="NCBI Taxonomy" id="2735135"/>
    <lineage>
        <taxon>Bacteria</taxon>
        <taxon>Pseudomonadati</taxon>
        <taxon>Pseudomonadota</taxon>
        <taxon>Alphaproteobacteria</taxon>
        <taxon>Rhodospirillales</taxon>
        <taxon>Azospirillaceae</taxon>
        <taxon>Azospirillum</taxon>
    </lineage>
</organism>
<evidence type="ECO:0000313" key="2">
    <source>
        <dbReference type="EMBL" id="NYZ20153.1"/>
    </source>
</evidence>
<evidence type="ECO:0000259" key="1">
    <source>
        <dbReference type="Pfam" id="PF13467"/>
    </source>
</evidence>
<sequence>MAGRDGTNERPVLICRNVTVSGRRTSLRMEPLLWDSLKEICEREDMTLNQLCTAIDQRRGGANLTASIRIVIVQYFRAAAGSTGMEEIGPEGSRVFQKAMDEVLPRFPA</sequence>
<evidence type="ECO:0000313" key="3">
    <source>
        <dbReference type="Proteomes" id="UP000584642"/>
    </source>
</evidence>
<dbReference type="Proteomes" id="UP000584642">
    <property type="component" value="Unassembled WGS sequence"/>
</dbReference>
<gene>
    <name evidence="2" type="ORF">HND93_10545</name>
</gene>
<accession>A0ABX2TAD1</accession>
<reference evidence="2 3" key="1">
    <citation type="submission" date="2020-05" db="EMBL/GenBank/DDBJ databases">
        <title>Azospirillum oleiclasticum sp. nov, a nitrogen-fixing and heavy crude oil-emulsifying bacterium isolated from the crude oil of Yumen Oilfield.</title>
        <authorList>
            <person name="Wu D."/>
            <person name="Cai M."/>
            <person name="Zhang X."/>
        </authorList>
    </citation>
    <scope>NUCLEOTIDE SEQUENCE [LARGE SCALE GENOMIC DNA]</scope>
    <source>
        <strain evidence="2 3">ROY-1-1-2</strain>
    </source>
</reference>
<dbReference type="RefSeq" id="WP_180281923.1">
    <property type="nucleotide sequence ID" value="NZ_JABFDB010000006.1"/>
</dbReference>
<dbReference type="Pfam" id="PF13467">
    <property type="entry name" value="RHH_4"/>
    <property type="match status" value="1"/>
</dbReference>
<dbReference type="EMBL" id="JABFDB010000006">
    <property type="protein sequence ID" value="NYZ20153.1"/>
    <property type="molecule type" value="Genomic_DNA"/>
</dbReference>
<dbReference type="InterPro" id="IPR027373">
    <property type="entry name" value="RHH_dom"/>
</dbReference>
<protein>
    <submittedName>
        <fullName evidence="2">Ribbon-helix-helix domain-containing protein</fullName>
    </submittedName>
</protein>
<dbReference type="Gene3D" id="1.10.3990.20">
    <property type="entry name" value="protein bp1543"/>
    <property type="match status" value="1"/>
</dbReference>
<comment type="caution">
    <text evidence="2">The sequence shown here is derived from an EMBL/GenBank/DDBJ whole genome shotgun (WGS) entry which is preliminary data.</text>
</comment>
<name>A0ABX2TAD1_9PROT</name>
<dbReference type="InterPro" id="IPR038268">
    <property type="entry name" value="RHH_sf"/>
</dbReference>
<feature type="domain" description="Ribbon-helix-helix" evidence="1">
    <location>
        <begin position="14"/>
        <end position="76"/>
    </location>
</feature>
<proteinExistence type="predicted"/>
<keyword evidence="3" id="KW-1185">Reference proteome</keyword>